<evidence type="ECO:0000256" key="7">
    <source>
        <dbReference type="SAM" id="Phobius"/>
    </source>
</evidence>
<dbReference type="Proteomes" id="UP000015453">
    <property type="component" value="Unassembled WGS sequence"/>
</dbReference>
<organism evidence="8 9">
    <name type="scientific">Genlisea aurea</name>
    <dbReference type="NCBI Taxonomy" id="192259"/>
    <lineage>
        <taxon>Eukaryota</taxon>
        <taxon>Viridiplantae</taxon>
        <taxon>Streptophyta</taxon>
        <taxon>Embryophyta</taxon>
        <taxon>Tracheophyta</taxon>
        <taxon>Spermatophyta</taxon>
        <taxon>Magnoliopsida</taxon>
        <taxon>eudicotyledons</taxon>
        <taxon>Gunneridae</taxon>
        <taxon>Pentapetalae</taxon>
        <taxon>asterids</taxon>
        <taxon>lamiids</taxon>
        <taxon>Lamiales</taxon>
        <taxon>Lentibulariaceae</taxon>
        <taxon>Genlisea</taxon>
    </lineage>
</organism>
<dbReference type="GO" id="GO:0012505">
    <property type="term" value="C:endomembrane system"/>
    <property type="evidence" value="ECO:0007669"/>
    <property type="project" value="UniProtKB-SubCell"/>
</dbReference>
<reference evidence="8 9" key="1">
    <citation type="journal article" date="2013" name="BMC Genomics">
        <title>The miniature genome of a carnivorous plant Genlisea aurea contains a low number of genes and short non-coding sequences.</title>
        <authorList>
            <person name="Leushkin E.V."/>
            <person name="Sutormin R.A."/>
            <person name="Nabieva E.R."/>
            <person name="Penin A.A."/>
            <person name="Kondrashov A.S."/>
            <person name="Logacheva M.D."/>
        </authorList>
    </citation>
    <scope>NUCLEOTIDE SEQUENCE [LARGE SCALE GENOMIC DNA]</scope>
</reference>
<evidence type="ECO:0000256" key="5">
    <source>
        <dbReference type="ARBA" id="ARBA00023136"/>
    </source>
</evidence>
<feature type="transmembrane region" description="Helical" evidence="7">
    <location>
        <begin position="106"/>
        <end position="128"/>
    </location>
</feature>
<feature type="transmembrane region" description="Helical" evidence="7">
    <location>
        <begin position="63"/>
        <end position="86"/>
    </location>
</feature>
<protein>
    <submittedName>
        <fullName evidence="8">Uncharacterized protein</fullName>
    </submittedName>
</protein>
<dbReference type="EMBL" id="AUSU01000506">
    <property type="protein sequence ID" value="EPS73241.1"/>
    <property type="molecule type" value="Genomic_DNA"/>
</dbReference>
<keyword evidence="9" id="KW-1185">Reference proteome</keyword>
<evidence type="ECO:0000256" key="6">
    <source>
        <dbReference type="ARBA" id="ARBA00029467"/>
    </source>
</evidence>
<dbReference type="OrthoDB" id="1877293at2759"/>
<evidence type="ECO:0000256" key="1">
    <source>
        <dbReference type="ARBA" id="ARBA00004127"/>
    </source>
</evidence>
<gene>
    <name evidence="8" type="ORF">M569_01516</name>
</gene>
<keyword evidence="2 7" id="KW-0812">Transmembrane</keyword>
<evidence type="ECO:0000256" key="3">
    <source>
        <dbReference type="ARBA" id="ARBA00022729"/>
    </source>
</evidence>
<keyword evidence="5 7" id="KW-0472">Membrane</keyword>
<name>S8D712_9LAMI</name>
<keyword evidence="3" id="KW-0732">Signal</keyword>
<dbReference type="InterPro" id="IPR009606">
    <property type="entry name" value="DEAL/Modifying_wall_lignin1/2"/>
</dbReference>
<comment type="caution">
    <text evidence="8">The sequence shown here is derived from an EMBL/GenBank/DDBJ whole genome shotgun (WGS) entry which is preliminary data.</text>
</comment>
<dbReference type="PANTHER" id="PTHR31769">
    <property type="entry name" value="OS07G0462200 PROTEIN-RELATED"/>
    <property type="match status" value="1"/>
</dbReference>
<evidence type="ECO:0000313" key="8">
    <source>
        <dbReference type="EMBL" id="EPS73241.1"/>
    </source>
</evidence>
<feature type="non-terminal residue" evidence="8">
    <location>
        <position position="1"/>
    </location>
</feature>
<feature type="transmembrane region" description="Helical" evidence="7">
    <location>
        <begin position="31"/>
        <end position="51"/>
    </location>
</feature>
<evidence type="ECO:0000313" key="9">
    <source>
        <dbReference type="Proteomes" id="UP000015453"/>
    </source>
</evidence>
<feature type="non-terminal residue" evidence="8">
    <location>
        <position position="129"/>
    </location>
</feature>
<dbReference type="AlphaFoldDB" id="S8D712"/>
<keyword evidence="4 7" id="KW-1133">Transmembrane helix</keyword>
<dbReference type="InterPro" id="IPR052222">
    <property type="entry name" value="DESIGUAL"/>
</dbReference>
<proteinExistence type="inferred from homology"/>
<evidence type="ECO:0000256" key="4">
    <source>
        <dbReference type="ARBA" id="ARBA00022989"/>
    </source>
</evidence>
<sequence>LCIAAEFKKSKKSDLKLDGKMCSLPRSYAEGLGIAALVALLTGQIAANLFACRELRPFRKKQAAPPFALLVLSWMSFLIAITLLSVGTSMNGGQVVGEGWLEGECYLVKNGVYVASAFLGLLAIGSALG</sequence>
<dbReference type="Pfam" id="PF06749">
    <property type="entry name" value="DUF1218"/>
    <property type="match status" value="1"/>
</dbReference>
<accession>S8D712</accession>
<comment type="similarity">
    <text evidence="6">Belongs to the DESIGUAL family.</text>
</comment>
<comment type="subcellular location">
    <subcellularLocation>
        <location evidence="1">Endomembrane system</location>
        <topology evidence="1">Multi-pass membrane protein</topology>
    </subcellularLocation>
</comment>
<evidence type="ECO:0000256" key="2">
    <source>
        <dbReference type="ARBA" id="ARBA00022692"/>
    </source>
</evidence>